<dbReference type="InterPro" id="IPR050565">
    <property type="entry name" value="LYPA1-2/EST-like"/>
</dbReference>
<feature type="transmembrane region" description="Helical" evidence="3">
    <location>
        <begin position="135"/>
        <end position="158"/>
    </location>
</feature>
<keyword evidence="3" id="KW-1133">Transmembrane helix</keyword>
<gene>
    <name evidence="5" type="ORF">BKA67DRAFT_412619</name>
</gene>
<dbReference type="GO" id="GO:0005737">
    <property type="term" value="C:cytoplasm"/>
    <property type="evidence" value="ECO:0007669"/>
    <property type="project" value="TreeGrafter"/>
</dbReference>
<evidence type="ECO:0000313" key="5">
    <source>
        <dbReference type="EMBL" id="KAH6646645.1"/>
    </source>
</evidence>
<keyword evidence="5" id="KW-0378">Hydrolase</keyword>
<sequence length="273" mass="30532">MAQESHNVGPAEGFDHRFTIIFLHGKGSDCDEFASELFESEVSEQLSPQKPRTLDTLFPSVRWVFPSAPQTHCERFGGTESQWFDMWAVENPNERFQSQVEGLRQSLKMLREVLAREEALLPRERIFLAGISQGFATAVAGALLAGGTFAGLVGLCAWMPRRAYEAIQASKGPDRASYALTLMKTPIFLGHSKGDGVVPVENGRDLRDYLSESRSAIQWHEYESNEHWVVEPEGVDDLVMFLRSHMRRLSQPRIDYSTSASYSLTAMTGAELG</sequence>
<name>A0A9P8RNV2_9PEZI</name>
<dbReference type="GeneID" id="70125659"/>
<organism evidence="5 6">
    <name type="scientific">Truncatella angustata</name>
    <dbReference type="NCBI Taxonomy" id="152316"/>
    <lineage>
        <taxon>Eukaryota</taxon>
        <taxon>Fungi</taxon>
        <taxon>Dikarya</taxon>
        <taxon>Ascomycota</taxon>
        <taxon>Pezizomycotina</taxon>
        <taxon>Sordariomycetes</taxon>
        <taxon>Xylariomycetidae</taxon>
        <taxon>Amphisphaeriales</taxon>
        <taxon>Sporocadaceae</taxon>
        <taxon>Truncatella</taxon>
    </lineage>
</organism>
<evidence type="ECO:0000313" key="6">
    <source>
        <dbReference type="Proteomes" id="UP000758603"/>
    </source>
</evidence>
<protein>
    <submittedName>
        <fullName evidence="5">Alpha/Beta hydrolase protein</fullName>
    </submittedName>
</protein>
<dbReference type="Pfam" id="PF02230">
    <property type="entry name" value="Abhydrolase_2"/>
    <property type="match status" value="1"/>
</dbReference>
<evidence type="ECO:0000256" key="3">
    <source>
        <dbReference type="SAM" id="Phobius"/>
    </source>
</evidence>
<evidence type="ECO:0000256" key="1">
    <source>
        <dbReference type="ARBA" id="ARBA00006499"/>
    </source>
</evidence>
<dbReference type="GO" id="GO:0008474">
    <property type="term" value="F:palmitoyl-(protein) hydrolase activity"/>
    <property type="evidence" value="ECO:0007669"/>
    <property type="project" value="TreeGrafter"/>
</dbReference>
<keyword evidence="3" id="KW-0472">Membrane</keyword>
<dbReference type="RefSeq" id="XP_045953159.1">
    <property type="nucleotide sequence ID" value="XM_046096767.1"/>
</dbReference>
<dbReference type="InterPro" id="IPR003140">
    <property type="entry name" value="PLipase/COase/thioEstase"/>
</dbReference>
<dbReference type="PANTHER" id="PTHR10655">
    <property type="entry name" value="LYSOPHOSPHOLIPASE-RELATED"/>
    <property type="match status" value="1"/>
</dbReference>
<dbReference type="Proteomes" id="UP000758603">
    <property type="component" value="Unassembled WGS sequence"/>
</dbReference>
<dbReference type="InterPro" id="IPR029058">
    <property type="entry name" value="AB_hydrolase_fold"/>
</dbReference>
<comment type="similarity">
    <text evidence="1">Belongs to the AB hydrolase superfamily. AB hydrolase 2 family.</text>
</comment>
<dbReference type="PANTHER" id="PTHR10655:SF63">
    <property type="entry name" value="PHOSPHOLIPASE_CARBOXYLESTERASE_THIOESTERASE DOMAIN-CONTAINING PROTEIN"/>
    <property type="match status" value="1"/>
</dbReference>
<keyword evidence="6" id="KW-1185">Reference proteome</keyword>
<evidence type="ECO:0000256" key="2">
    <source>
        <dbReference type="SAM" id="Coils"/>
    </source>
</evidence>
<comment type="caution">
    <text evidence="5">The sequence shown here is derived from an EMBL/GenBank/DDBJ whole genome shotgun (WGS) entry which is preliminary data.</text>
</comment>
<dbReference type="AlphaFoldDB" id="A0A9P8RNV2"/>
<feature type="domain" description="Phospholipase/carboxylesterase/thioesterase" evidence="4">
    <location>
        <begin position="16"/>
        <end position="245"/>
    </location>
</feature>
<proteinExistence type="inferred from homology"/>
<keyword evidence="2" id="KW-0175">Coiled coil</keyword>
<evidence type="ECO:0000259" key="4">
    <source>
        <dbReference type="Pfam" id="PF02230"/>
    </source>
</evidence>
<dbReference type="GO" id="GO:0052689">
    <property type="term" value="F:carboxylic ester hydrolase activity"/>
    <property type="evidence" value="ECO:0007669"/>
    <property type="project" value="TreeGrafter"/>
</dbReference>
<keyword evidence="3" id="KW-0812">Transmembrane</keyword>
<dbReference type="SUPFAM" id="SSF53474">
    <property type="entry name" value="alpha/beta-Hydrolases"/>
    <property type="match status" value="1"/>
</dbReference>
<reference evidence="5" key="1">
    <citation type="journal article" date="2021" name="Nat. Commun.">
        <title>Genetic determinants of endophytism in the Arabidopsis root mycobiome.</title>
        <authorList>
            <person name="Mesny F."/>
            <person name="Miyauchi S."/>
            <person name="Thiergart T."/>
            <person name="Pickel B."/>
            <person name="Atanasova L."/>
            <person name="Karlsson M."/>
            <person name="Huettel B."/>
            <person name="Barry K.W."/>
            <person name="Haridas S."/>
            <person name="Chen C."/>
            <person name="Bauer D."/>
            <person name="Andreopoulos W."/>
            <person name="Pangilinan J."/>
            <person name="LaButti K."/>
            <person name="Riley R."/>
            <person name="Lipzen A."/>
            <person name="Clum A."/>
            <person name="Drula E."/>
            <person name="Henrissat B."/>
            <person name="Kohler A."/>
            <person name="Grigoriev I.V."/>
            <person name="Martin F.M."/>
            <person name="Hacquard S."/>
        </authorList>
    </citation>
    <scope>NUCLEOTIDE SEQUENCE</scope>
    <source>
        <strain evidence="5">MPI-SDFR-AT-0073</strain>
    </source>
</reference>
<dbReference type="OrthoDB" id="2418081at2759"/>
<accession>A0A9P8RNV2</accession>
<dbReference type="EMBL" id="JAGPXC010000009">
    <property type="protein sequence ID" value="KAH6646645.1"/>
    <property type="molecule type" value="Genomic_DNA"/>
</dbReference>
<dbReference type="Gene3D" id="3.40.50.1820">
    <property type="entry name" value="alpha/beta hydrolase"/>
    <property type="match status" value="1"/>
</dbReference>
<feature type="coiled-coil region" evidence="2">
    <location>
        <begin position="93"/>
        <end position="120"/>
    </location>
</feature>